<organism evidence="1 2">
    <name type="scientific">Lunasporangiospora selenospora</name>
    <dbReference type="NCBI Taxonomy" id="979761"/>
    <lineage>
        <taxon>Eukaryota</taxon>
        <taxon>Fungi</taxon>
        <taxon>Fungi incertae sedis</taxon>
        <taxon>Mucoromycota</taxon>
        <taxon>Mortierellomycotina</taxon>
        <taxon>Mortierellomycetes</taxon>
        <taxon>Mortierellales</taxon>
        <taxon>Mortierellaceae</taxon>
        <taxon>Lunasporangiospora</taxon>
    </lineage>
</organism>
<comment type="caution">
    <text evidence="1">The sequence shown here is derived from an EMBL/GenBank/DDBJ whole genome shotgun (WGS) entry which is preliminary data.</text>
</comment>
<dbReference type="EMBL" id="JAABOA010005756">
    <property type="protein sequence ID" value="KAF9573891.1"/>
    <property type="molecule type" value="Genomic_DNA"/>
</dbReference>
<dbReference type="OrthoDB" id="2439141at2759"/>
<accession>A0A9P6K965</accession>
<keyword evidence="2" id="KW-1185">Reference proteome</keyword>
<evidence type="ECO:0000313" key="2">
    <source>
        <dbReference type="Proteomes" id="UP000780801"/>
    </source>
</evidence>
<reference evidence="1" key="1">
    <citation type="journal article" date="2020" name="Fungal Divers.">
        <title>Resolving the Mortierellaceae phylogeny through synthesis of multi-gene phylogenetics and phylogenomics.</title>
        <authorList>
            <person name="Vandepol N."/>
            <person name="Liber J."/>
            <person name="Desiro A."/>
            <person name="Na H."/>
            <person name="Kennedy M."/>
            <person name="Barry K."/>
            <person name="Grigoriev I.V."/>
            <person name="Miller A.N."/>
            <person name="O'Donnell K."/>
            <person name="Stajich J.E."/>
            <person name="Bonito G."/>
        </authorList>
    </citation>
    <scope>NUCLEOTIDE SEQUENCE</scope>
    <source>
        <strain evidence="1">KOD1015</strain>
    </source>
</reference>
<evidence type="ECO:0000313" key="1">
    <source>
        <dbReference type="EMBL" id="KAF9573891.1"/>
    </source>
</evidence>
<gene>
    <name evidence="1" type="ORF">BGW38_008372</name>
</gene>
<sequence length="69" mass="7772">MNNNLMRQTRSNFDDKITFENHAAIHPRFIGFNTKPGTFSDLWSFKLTSGWSGVKLAAFVSSSLDDSES</sequence>
<proteinExistence type="predicted"/>
<dbReference type="AlphaFoldDB" id="A0A9P6K965"/>
<name>A0A9P6K965_9FUNG</name>
<dbReference type="Proteomes" id="UP000780801">
    <property type="component" value="Unassembled WGS sequence"/>
</dbReference>
<protein>
    <submittedName>
        <fullName evidence="1">Uncharacterized protein</fullName>
    </submittedName>
</protein>